<dbReference type="PANTHER" id="PTHR43318:SF1">
    <property type="entry name" value="POLYSACCHARIDE BIOSYNTHESIS PROTEIN EPSC-RELATED"/>
    <property type="match status" value="1"/>
</dbReference>
<name>A0A1I2TBY1_9CORY</name>
<dbReference type="AlphaFoldDB" id="A0A1I2TBY1"/>
<keyword evidence="2" id="KW-0472">Membrane</keyword>
<evidence type="ECO:0000256" key="1">
    <source>
        <dbReference type="ARBA" id="ARBA00007430"/>
    </source>
</evidence>
<dbReference type="Proteomes" id="UP000199065">
    <property type="component" value="Unassembled WGS sequence"/>
</dbReference>
<dbReference type="Pfam" id="PF02719">
    <property type="entry name" value="Polysacc_synt_2"/>
    <property type="match status" value="1"/>
</dbReference>
<protein>
    <submittedName>
        <fullName evidence="4">NDP-sugar epimerase, includes UDP-GlcNAc-inverting 4,6-dehydratase FlaA1 and capsular polysaccharide biosynthesis protein EpsC</fullName>
    </submittedName>
</protein>
<organism evidence="4 5">
    <name type="scientific">Corynebacterium spheniscorum</name>
    <dbReference type="NCBI Taxonomy" id="185761"/>
    <lineage>
        <taxon>Bacteria</taxon>
        <taxon>Bacillati</taxon>
        <taxon>Actinomycetota</taxon>
        <taxon>Actinomycetes</taxon>
        <taxon>Mycobacteriales</taxon>
        <taxon>Corynebacteriaceae</taxon>
        <taxon>Corynebacterium</taxon>
    </lineage>
</organism>
<keyword evidence="2" id="KW-0812">Transmembrane</keyword>
<evidence type="ECO:0000259" key="3">
    <source>
        <dbReference type="Pfam" id="PF02719"/>
    </source>
</evidence>
<dbReference type="CDD" id="cd05237">
    <property type="entry name" value="UDP_invert_4-6DH_SDR_e"/>
    <property type="match status" value="1"/>
</dbReference>
<accession>A0A1I2TBY1</accession>
<feature type="transmembrane region" description="Helical" evidence="2">
    <location>
        <begin position="51"/>
        <end position="72"/>
    </location>
</feature>
<proteinExistence type="inferred from homology"/>
<reference evidence="4 5" key="1">
    <citation type="submission" date="2016-10" db="EMBL/GenBank/DDBJ databases">
        <authorList>
            <person name="de Groot N.N."/>
        </authorList>
    </citation>
    <scope>NUCLEOTIDE SEQUENCE [LARGE SCALE GENOMIC DNA]</scope>
    <source>
        <strain>J11</strain>
        <strain evidence="5">PG 39</strain>
    </source>
</reference>
<gene>
    <name evidence="4" type="ORF">SAMN05660282_01351</name>
</gene>
<keyword evidence="5" id="KW-1185">Reference proteome</keyword>
<comment type="similarity">
    <text evidence="1">Belongs to the polysaccharide synthase family.</text>
</comment>
<evidence type="ECO:0000256" key="2">
    <source>
        <dbReference type="SAM" id="Phobius"/>
    </source>
</evidence>
<dbReference type="EMBL" id="FOPJ01000007">
    <property type="protein sequence ID" value="SFG60086.1"/>
    <property type="molecule type" value="Genomic_DNA"/>
</dbReference>
<dbReference type="PANTHER" id="PTHR43318">
    <property type="entry name" value="UDP-N-ACETYLGLUCOSAMINE 4,6-DEHYDRATASE"/>
    <property type="match status" value="1"/>
</dbReference>
<feature type="transmembrane region" description="Helical" evidence="2">
    <location>
        <begin position="12"/>
        <end position="31"/>
    </location>
</feature>
<dbReference type="Gene3D" id="3.40.50.720">
    <property type="entry name" value="NAD(P)-binding Rossmann-like Domain"/>
    <property type="match status" value="2"/>
</dbReference>
<dbReference type="InterPro" id="IPR036291">
    <property type="entry name" value="NAD(P)-bd_dom_sf"/>
</dbReference>
<dbReference type="InterPro" id="IPR003869">
    <property type="entry name" value="Polysac_CapD-like"/>
</dbReference>
<sequence length="617" mass="66995">MQQDSSVTRSSQLKWMIADLIFWVVLMHMALWVRHDLALSEMSALSGKALAILGVIMVSMMVLGWLAGLYSSMRRVWPGSHTEILMVVAVQVLSALIGTLAVNLIAPHGMMSRSVPLIAGAFVTVVAVAARSVWRWAWSRYGKGGTAERAMIYGSGHRAASFLSTLPGAASNQYRPVAIFADTVDTTGDIVHGMRAQELSEHELRSAIERTDARVMIIITDGVASPEAVAMIKKTCDAANVRVLISSPVAELDEGPKAPASFREISVSDLIGRPPVEIDTDLLSRVLKGRRVLVTGAGGSIGSELCRQIYHFEPAELMMLDRDEGGLHATELSILGTALLDGRNTILADLRDKEAVDKIFMERRPEVVLHAAALKHQPLLEQYPAEAMKTNVMGSKHVLDAAAKCGASVIVNVSTDKAANPTSILGESKRAAERLCADMALEHPGTWVSVRFGNVFGSRGSVVHTFSKQIEDGGPITVTDPDVERFFMTIPEACQLVLVAAAVGRSGETLVLEMGDPVRIADLAEQLIRLHGREGEIEITYTGLRPGEKLSEELVDDTEDPIVGDRHELITEVQVVPCSLQGEWEAAMHEDEAARHWLRAYGNSINERAAETAVEQR</sequence>
<dbReference type="SUPFAM" id="SSF51735">
    <property type="entry name" value="NAD(P)-binding Rossmann-fold domains"/>
    <property type="match status" value="1"/>
</dbReference>
<dbReference type="STRING" id="185761.SAMN05660282_01351"/>
<dbReference type="InterPro" id="IPR051203">
    <property type="entry name" value="Polysaccharide_Synthase-Rel"/>
</dbReference>
<keyword evidence="2" id="KW-1133">Transmembrane helix</keyword>
<feature type="transmembrane region" description="Helical" evidence="2">
    <location>
        <begin position="84"/>
        <end position="105"/>
    </location>
</feature>
<evidence type="ECO:0000313" key="5">
    <source>
        <dbReference type="Proteomes" id="UP000199065"/>
    </source>
</evidence>
<evidence type="ECO:0000313" key="4">
    <source>
        <dbReference type="EMBL" id="SFG60086.1"/>
    </source>
</evidence>
<feature type="domain" description="Polysaccharide biosynthesis protein CapD-like" evidence="3">
    <location>
        <begin position="292"/>
        <end position="560"/>
    </location>
</feature>
<feature type="transmembrane region" description="Helical" evidence="2">
    <location>
        <begin position="117"/>
        <end position="134"/>
    </location>
</feature>